<dbReference type="RefSeq" id="WP_013011508.1">
    <property type="nucleotide sequence ID" value="NC_013943.1"/>
</dbReference>
<dbReference type="HOGENOM" id="CLU_838677_0_0_0"/>
<dbReference type="EMBL" id="CP001968">
    <property type="protein sequence ID" value="ADD69006.1"/>
    <property type="molecule type" value="Genomic_DNA"/>
</dbReference>
<dbReference type="PaxDb" id="522772-Dacet_2244"/>
<organism evidence="1 2">
    <name type="scientific">Denitrovibrio acetiphilus (strain DSM 12809 / NBRC 114555 / N2460)</name>
    <dbReference type="NCBI Taxonomy" id="522772"/>
    <lineage>
        <taxon>Bacteria</taxon>
        <taxon>Pseudomonadati</taxon>
        <taxon>Deferribacterota</taxon>
        <taxon>Deferribacteres</taxon>
        <taxon>Deferribacterales</taxon>
        <taxon>Geovibrionaceae</taxon>
        <taxon>Denitrovibrio</taxon>
    </lineage>
</organism>
<accession>D4H2Y3</accession>
<protein>
    <submittedName>
        <fullName evidence="1">Uncharacterized protein</fullName>
    </submittedName>
</protein>
<dbReference type="STRING" id="522772.Dacet_2244"/>
<dbReference type="Proteomes" id="UP000002012">
    <property type="component" value="Chromosome"/>
</dbReference>
<dbReference type="AlphaFoldDB" id="D4H2Y3"/>
<reference evidence="1 2" key="1">
    <citation type="journal article" date="2010" name="Stand. Genomic Sci.">
        <title>Complete genome sequence of Denitrovibrio acetiphilus type strain (N2460).</title>
        <authorList>
            <person name="Kiss H."/>
            <person name="Lang E."/>
            <person name="Lapidus A."/>
            <person name="Copeland A."/>
            <person name="Nolan M."/>
            <person name="Glavina Del Rio T."/>
            <person name="Chen F."/>
            <person name="Lucas S."/>
            <person name="Tice H."/>
            <person name="Cheng J.F."/>
            <person name="Han C."/>
            <person name="Goodwin L."/>
            <person name="Pitluck S."/>
            <person name="Liolios K."/>
            <person name="Pati A."/>
            <person name="Ivanova N."/>
            <person name="Mavromatis K."/>
            <person name="Chen A."/>
            <person name="Palaniappan K."/>
            <person name="Land M."/>
            <person name="Hauser L."/>
            <person name="Chang Y.J."/>
            <person name="Jeffries C.D."/>
            <person name="Detter J.C."/>
            <person name="Brettin T."/>
            <person name="Spring S."/>
            <person name="Rohde M."/>
            <person name="Goker M."/>
            <person name="Woyke T."/>
            <person name="Bristow J."/>
            <person name="Eisen J.A."/>
            <person name="Markowitz V."/>
            <person name="Hugenholtz P."/>
            <person name="Kyrpides N.C."/>
            <person name="Klenk H.P."/>
        </authorList>
    </citation>
    <scope>NUCLEOTIDE SEQUENCE [LARGE SCALE GENOMIC DNA]</scope>
    <source>
        <strain evidence="2">DSM 12809 / NBRC 114555 / N2460</strain>
    </source>
</reference>
<dbReference type="KEGG" id="dap:Dacet_2244"/>
<name>D4H2Y3_DENA2</name>
<sequence>MENEGYLTPEIYISKDTFQPKGVCYGNICKQSNMSVREKMIMQSLPLYVNGRKIGDAETISGRQTDIKVYLTDGNFGRQNMSVFIMPSGANADCMNAVPPCRDFVSADGAKWHRSGDFILAEMPLAEHSAVEGFQTIYPENSIRFDTVPHIGKADGVDVVLTFDDGGFTYHKTSLSDKYLIPGEIAYVSYKMRGVDGYYTLGFIDFQTNIFTSATFIGCGLVQKTKVYKNPLRPKLGYTYIYLPYEGGEGELFRNEWAFEKDYRCLVDYRGEKYWLKSIDFAEYLIGERVIIVKETDEMPLLPKEELTHKDADTTLSEDNDMIVPELFYQR</sequence>
<gene>
    <name evidence="1" type="ordered locus">Dacet_2244</name>
</gene>
<evidence type="ECO:0000313" key="1">
    <source>
        <dbReference type="EMBL" id="ADD69006.1"/>
    </source>
</evidence>
<proteinExistence type="predicted"/>
<keyword evidence="2" id="KW-1185">Reference proteome</keyword>
<dbReference type="OrthoDB" id="9999876at2"/>
<evidence type="ECO:0000313" key="2">
    <source>
        <dbReference type="Proteomes" id="UP000002012"/>
    </source>
</evidence>
<dbReference type="eggNOG" id="ENOG5030XAZ">
    <property type="taxonomic scope" value="Bacteria"/>
</dbReference>
<dbReference type="InParanoid" id="D4H2Y3"/>